<evidence type="ECO:0000256" key="1">
    <source>
        <dbReference type="SAM" id="Phobius"/>
    </source>
</evidence>
<dbReference type="EMBL" id="JACGWK010000006">
    <property type="protein sequence ID" value="KAL0348476.1"/>
    <property type="molecule type" value="Genomic_DNA"/>
</dbReference>
<gene>
    <name evidence="2" type="ORF">Sangu_1075400</name>
</gene>
<dbReference type="PANTHER" id="PTHR36028">
    <property type="entry name" value="OSJNBB0050O03.8 PROTEIN"/>
    <property type="match status" value="1"/>
</dbReference>
<sequence length="51" mass="5483">MAPPPGPYSGKSTLALVARVSAFTFGLAYGSVKLKILKLYFAGCSLREIYQ</sequence>
<feature type="transmembrane region" description="Helical" evidence="1">
    <location>
        <begin position="12"/>
        <end position="32"/>
    </location>
</feature>
<reference evidence="2" key="2">
    <citation type="journal article" date="2024" name="Plant">
        <title>Genomic evolution and insights into agronomic trait innovations of Sesamum species.</title>
        <authorList>
            <person name="Miao H."/>
            <person name="Wang L."/>
            <person name="Qu L."/>
            <person name="Liu H."/>
            <person name="Sun Y."/>
            <person name="Le M."/>
            <person name="Wang Q."/>
            <person name="Wei S."/>
            <person name="Zheng Y."/>
            <person name="Lin W."/>
            <person name="Duan Y."/>
            <person name="Cao H."/>
            <person name="Xiong S."/>
            <person name="Wang X."/>
            <person name="Wei L."/>
            <person name="Li C."/>
            <person name="Ma Q."/>
            <person name="Ju M."/>
            <person name="Zhao R."/>
            <person name="Li G."/>
            <person name="Mu C."/>
            <person name="Tian Q."/>
            <person name="Mei H."/>
            <person name="Zhang T."/>
            <person name="Gao T."/>
            <person name="Zhang H."/>
        </authorList>
    </citation>
    <scope>NUCLEOTIDE SEQUENCE</scope>
    <source>
        <strain evidence="2">G01</strain>
    </source>
</reference>
<protein>
    <recommendedName>
        <fullName evidence="3">ATP synthase subunit e, mitochondrial</fullName>
    </recommendedName>
</protein>
<keyword evidence="1" id="KW-0472">Membrane</keyword>
<name>A0AAW2P1H3_9LAMI</name>
<proteinExistence type="predicted"/>
<dbReference type="AlphaFoldDB" id="A0AAW2P1H3"/>
<evidence type="ECO:0000313" key="2">
    <source>
        <dbReference type="EMBL" id="KAL0348476.1"/>
    </source>
</evidence>
<organism evidence="2">
    <name type="scientific">Sesamum angustifolium</name>
    <dbReference type="NCBI Taxonomy" id="2727405"/>
    <lineage>
        <taxon>Eukaryota</taxon>
        <taxon>Viridiplantae</taxon>
        <taxon>Streptophyta</taxon>
        <taxon>Embryophyta</taxon>
        <taxon>Tracheophyta</taxon>
        <taxon>Spermatophyta</taxon>
        <taxon>Magnoliopsida</taxon>
        <taxon>eudicotyledons</taxon>
        <taxon>Gunneridae</taxon>
        <taxon>Pentapetalae</taxon>
        <taxon>asterids</taxon>
        <taxon>lamiids</taxon>
        <taxon>Lamiales</taxon>
        <taxon>Pedaliaceae</taxon>
        <taxon>Sesamum</taxon>
    </lineage>
</organism>
<accession>A0AAW2P1H3</accession>
<dbReference type="PANTHER" id="PTHR36028:SF2">
    <property type="entry name" value="ATP SYNTHASE SUBUNIT E, MITOCHONDRIAL"/>
    <property type="match status" value="1"/>
</dbReference>
<keyword evidence="1" id="KW-0812">Transmembrane</keyword>
<reference evidence="2" key="1">
    <citation type="submission" date="2020-06" db="EMBL/GenBank/DDBJ databases">
        <authorList>
            <person name="Li T."/>
            <person name="Hu X."/>
            <person name="Zhang T."/>
            <person name="Song X."/>
            <person name="Zhang H."/>
            <person name="Dai N."/>
            <person name="Sheng W."/>
            <person name="Hou X."/>
            <person name="Wei L."/>
        </authorList>
    </citation>
    <scope>NUCLEOTIDE SEQUENCE</scope>
    <source>
        <strain evidence="2">G01</strain>
        <tissue evidence="2">Leaf</tissue>
    </source>
</reference>
<keyword evidence="1" id="KW-1133">Transmembrane helix</keyword>
<evidence type="ECO:0008006" key="3">
    <source>
        <dbReference type="Google" id="ProtNLM"/>
    </source>
</evidence>
<comment type="caution">
    <text evidence="2">The sequence shown here is derived from an EMBL/GenBank/DDBJ whole genome shotgun (WGS) entry which is preliminary data.</text>
</comment>